<feature type="compositionally biased region" description="Acidic residues" evidence="5">
    <location>
        <begin position="136"/>
        <end position="152"/>
    </location>
</feature>
<evidence type="ECO:0000313" key="7">
    <source>
        <dbReference type="EMBL" id="GGO16036.1"/>
    </source>
</evidence>
<dbReference type="PANTHER" id="PTHR33375">
    <property type="entry name" value="CHROMOSOME-PARTITIONING PROTEIN PARB-RELATED"/>
    <property type="match status" value="1"/>
</dbReference>
<dbReference type="SMART" id="SM00470">
    <property type="entry name" value="ParB"/>
    <property type="match status" value="1"/>
</dbReference>
<dbReference type="InterPro" id="IPR050336">
    <property type="entry name" value="Chromosome_partition/occlusion"/>
</dbReference>
<dbReference type="PIRSF" id="PIRSF036758">
    <property type="entry name" value="Aden_M_ParB"/>
    <property type="match status" value="1"/>
</dbReference>
<comment type="similarity">
    <text evidence="4">Belongs to the N(4)/N(6)-methyltransferase family.</text>
</comment>
<dbReference type="InterPro" id="IPR003115">
    <property type="entry name" value="ParB_N"/>
</dbReference>
<dbReference type="Pfam" id="PF01555">
    <property type="entry name" value="N6_N4_Mtase"/>
    <property type="match status" value="1"/>
</dbReference>
<dbReference type="Proteomes" id="UP000602381">
    <property type="component" value="Unassembled WGS sequence"/>
</dbReference>
<evidence type="ECO:0000256" key="5">
    <source>
        <dbReference type="SAM" id="MobiDB-lite"/>
    </source>
</evidence>
<comment type="caution">
    <text evidence="7">The sequence shown here is derived from an EMBL/GenBank/DDBJ whole genome shotgun (WGS) entry which is preliminary data.</text>
</comment>
<evidence type="ECO:0000256" key="4">
    <source>
        <dbReference type="RuleBase" id="RU362026"/>
    </source>
</evidence>
<evidence type="ECO:0000256" key="3">
    <source>
        <dbReference type="ARBA" id="ARBA00047942"/>
    </source>
</evidence>
<dbReference type="CDD" id="cd16403">
    <property type="entry name" value="ParB_N_like_MT"/>
    <property type="match status" value="1"/>
</dbReference>
<keyword evidence="8" id="KW-1185">Reference proteome</keyword>
<feature type="region of interest" description="Disordered" evidence="5">
    <location>
        <begin position="136"/>
        <end position="162"/>
    </location>
</feature>
<dbReference type="SUPFAM" id="SSF53335">
    <property type="entry name" value="S-adenosyl-L-methionine-dependent methyltransferases"/>
    <property type="match status" value="1"/>
</dbReference>
<evidence type="ECO:0000256" key="1">
    <source>
        <dbReference type="ARBA" id="ARBA00022603"/>
    </source>
</evidence>
<dbReference type="Gene3D" id="3.90.1530.10">
    <property type="entry name" value="Conserved hypothetical protein from pyrococcus furiosus pfu- 392566-001, ParB domain"/>
    <property type="match status" value="1"/>
</dbReference>
<sequence length="418" mass="45839">MPRDGLHIEQWPIERLAAYAANARTHSPEQVAQIAGSIAEFGFNVPCLVDEHGVLIAGHGRLLAAQRLGLTQAPVIRLGHLTDAQVRAFRIADNQIALNAGWDEALLAAELERLKDDAFDLDLLGFGEDELDRLLDGLEDTDGAPDDEDEIPEPPAEPVTRPGDLWRLGEHRLLCGDATVADDVARLMVGGRPHLMVTDPPYGVEYDPSWRNEAGVSATARTGRVSNDDRADWRAAWALFPGDVAYVWHAGVHARTVAESLEARGFAVRAQIIWAKPRFVLGRGDYHWQHEPCFYAVRKSTTGHWQGARDQSTLWSIGNGDEDAATVHGTQKPVECMRRPIVNNSARGDAVYEPFAGSGSTVIAAETVGRRCLAMEIDPAYVDVTVDRWQRFTGRTAVLDGTGATFAELAATRFRDRA</sequence>
<protein>
    <recommendedName>
        <fullName evidence="4">Methyltransferase</fullName>
        <ecNumber evidence="4">2.1.1.-</ecNumber>
    </recommendedName>
</protein>
<dbReference type="Gene3D" id="3.40.50.150">
    <property type="entry name" value="Vaccinia Virus protein VP39"/>
    <property type="match status" value="1"/>
</dbReference>
<dbReference type="GO" id="GO:0008168">
    <property type="term" value="F:methyltransferase activity"/>
    <property type="evidence" value="ECO:0007669"/>
    <property type="project" value="UniProtKB-KW"/>
</dbReference>
<keyword evidence="1 7" id="KW-0489">Methyltransferase</keyword>
<organism evidence="7 8">
    <name type="scientific">Iodidimonas muriae</name>
    <dbReference type="NCBI Taxonomy" id="261467"/>
    <lineage>
        <taxon>Bacteria</taxon>
        <taxon>Pseudomonadati</taxon>
        <taxon>Pseudomonadota</taxon>
        <taxon>Alphaproteobacteria</taxon>
        <taxon>Iodidimonadales</taxon>
        <taxon>Iodidimonadaceae</taxon>
        <taxon>Iodidimonas</taxon>
    </lineage>
</organism>
<reference evidence="8" key="1">
    <citation type="journal article" date="2019" name="Int. J. Syst. Evol. Microbiol.">
        <title>The Global Catalogue of Microorganisms (GCM) 10K type strain sequencing project: providing services to taxonomists for standard genome sequencing and annotation.</title>
        <authorList>
            <consortium name="The Broad Institute Genomics Platform"/>
            <consortium name="The Broad Institute Genome Sequencing Center for Infectious Disease"/>
            <person name="Wu L."/>
            <person name="Ma J."/>
        </authorList>
    </citation>
    <scope>NUCLEOTIDE SEQUENCE [LARGE SCALE GENOMIC DNA]</scope>
    <source>
        <strain evidence="8">JCM 17843</strain>
    </source>
</reference>
<feature type="domain" description="ParB-like N-terminal" evidence="6">
    <location>
        <begin position="9"/>
        <end position="95"/>
    </location>
</feature>
<evidence type="ECO:0000259" key="6">
    <source>
        <dbReference type="SMART" id="SM00470"/>
    </source>
</evidence>
<dbReference type="InterPro" id="IPR029063">
    <property type="entry name" value="SAM-dependent_MTases_sf"/>
</dbReference>
<dbReference type="InterPro" id="IPR001091">
    <property type="entry name" value="RM_Methyltransferase"/>
</dbReference>
<dbReference type="RefSeq" id="WP_188874012.1">
    <property type="nucleotide sequence ID" value="NZ_BMOV01000010.1"/>
</dbReference>
<name>A0ABQ2LFT8_9PROT</name>
<dbReference type="PANTHER" id="PTHR33375:SF1">
    <property type="entry name" value="CHROMOSOME-PARTITIONING PROTEIN PARB-RELATED"/>
    <property type="match status" value="1"/>
</dbReference>
<dbReference type="InterPro" id="IPR002941">
    <property type="entry name" value="DNA_methylase_N4/N6"/>
</dbReference>
<dbReference type="InterPro" id="IPR015840">
    <property type="entry name" value="DNA_MeTrfase_ParB"/>
</dbReference>
<dbReference type="EC" id="2.1.1.-" evidence="4"/>
<evidence type="ECO:0000313" key="8">
    <source>
        <dbReference type="Proteomes" id="UP000602381"/>
    </source>
</evidence>
<proteinExistence type="inferred from homology"/>
<dbReference type="InterPro" id="IPR036086">
    <property type="entry name" value="ParB/Sulfiredoxin_sf"/>
</dbReference>
<dbReference type="EMBL" id="BMOV01000010">
    <property type="protein sequence ID" value="GGO16036.1"/>
    <property type="molecule type" value="Genomic_DNA"/>
</dbReference>
<dbReference type="SUPFAM" id="SSF110849">
    <property type="entry name" value="ParB/Sulfiredoxin"/>
    <property type="match status" value="1"/>
</dbReference>
<dbReference type="Pfam" id="PF02195">
    <property type="entry name" value="ParB_N"/>
    <property type="match status" value="1"/>
</dbReference>
<comment type="catalytic activity">
    <reaction evidence="3">
        <text>a 2'-deoxyadenosine in DNA + S-adenosyl-L-methionine = an N(6)-methyl-2'-deoxyadenosine in DNA + S-adenosyl-L-homocysteine + H(+)</text>
        <dbReference type="Rhea" id="RHEA:15197"/>
        <dbReference type="Rhea" id="RHEA-COMP:12418"/>
        <dbReference type="Rhea" id="RHEA-COMP:12419"/>
        <dbReference type="ChEBI" id="CHEBI:15378"/>
        <dbReference type="ChEBI" id="CHEBI:57856"/>
        <dbReference type="ChEBI" id="CHEBI:59789"/>
        <dbReference type="ChEBI" id="CHEBI:90615"/>
        <dbReference type="ChEBI" id="CHEBI:90616"/>
        <dbReference type="EC" id="2.1.1.72"/>
    </reaction>
</comment>
<evidence type="ECO:0000256" key="2">
    <source>
        <dbReference type="ARBA" id="ARBA00022679"/>
    </source>
</evidence>
<accession>A0ABQ2LFT8</accession>
<keyword evidence="2" id="KW-0808">Transferase</keyword>
<gene>
    <name evidence="7" type="ORF">GCM10007972_24640</name>
</gene>
<dbReference type="PRINTS" id="PR00508">
    <property type="entry name" value="S21N4MTFRASE"/>
</dbReference>
<dbReference type="GO" id="GO:0032259">
    <property type="term" value="P:methylation"/>
    <property type="evidence" value="ECO:0007669"/>
    <property type="project" value="UniProtKB-KW"/>
</dbReference>